<dbReference type="EMBL" id="CH991558">
    <property type="protein sequence ID" value="EDQ87682.1"/>
    <property type="molecule type" value="Genomic_DNA"/>
</dbReference>
<dbReference type="PROSITE" id="PS50088">
    <property type="entry name" value="ANK_REPEAT"/>
    <property type="match status" value="1"/>
</dbReference>
<name>A9V4B7_MONBE</name>
<dbReference type="InParanoid" id="A9V4B7"/>
<dbReference type="AlphaFoldDB" id="A9V4B7"/>
<dbReference type="Gene3D" id="1.25.40.20">
    <property type="entry name" value="Ankyrin repeat-containing domain"/>
    <property type="match status" value="1"/>
</dbReference>
<dbReference type="RefSeq" id="XP_001747602.1">
    <property type="nucleotide sequence ID" value="XM_001747550.1"/>
</dbReference>
<evidence type="ECO:0000313" key="3">
    <source>
        <dbReference type="EMBL" id="EDQ87682.1"/>
    </source>
</evidence>
<feature type="repeat" description="ANK" evidence="1">
    <location>
        <begin position="805"/>
        <end position="837"/>
    </location>
</feature>
<protein>
    <submittedName>
        <fullName evidence="3">Uncharacterized protein</fullName>
    </submittedName>
</protein>
<feature type="compositionally biased region" description="Polar residues" evidence="2">
    <location>
        <begin position="533"/>
        <end position="545"/>
    </location>
</feature>
<feature type="compositionally biased region" description="Polar residues" evidence="2">
    <location>
        <begin position="157"/>
        <end position="175"/>
    </location>
</feature>
<dbReference type="InterPro" id="IPR052481">
    <property type="entry name" value="DZAN1"/>
</dbReference>
<feature type="compositionally biased region" description="Low complexity" evidence="2">
    <location>
        <begin position="234"/>
        <end position="262"/>
    </location>
</feature>
<keyword evidence="1" id="KW-0040">ANK repeat</keyword>
<dbReference type="PANTHER" id="PTHR16058">
    <property type="entry name" value="DOUBLE ZINC RIBBON AND ANKYRIN REPEAT-CONTAINING PROTEIN 1"/>
    <property type="match status" value="1"/>
</dbReference>
<evidence type="ECO:0000313" key="4">
    <source>
        <dbReference type="Proteomes" id="UP000001357"/>
    </source>
</evidence>
<feature type="compositionally biased region" description="Polar residues" evidence="2">
    <location>
        <begin position="345"/>
        <end position="360"/>
    </location>
</feature>
<dbReference type="SUPFAM" id="SSF48403">
    <property type="entry name" value="Ankyrin repeat"/>
    <property type="match status" value="1"/>
</dbReference>
<feature type="region of interest" description="Disordered" evidence="2">
    <location>
        <begin position="113"/>
        <end position="284"/>
    </location>
</feature>
<gene>
    <name evidence="3" type="ORF">MONBRDRAFT_27109</name>
</gene>
<proteinExistence type="predicted"/>
<feature type="region of interest" description="Disordered" evidence="2">
    <location>
        <begin position="525"/>
        <end position="555"/>
    </location>
</feature>
<dbReference type="OMA" id="VRIRCEY"/>
<accession>A9V4B7</accession>
<organism evidence="3 4">
    <name type="scientific">Monosiga brevicollis</name>
    <name type="common">Choanoflagellate</name>
    <dbReference type="NCBI Taxonomy" id="81824"/>
    <lineage>
        <taxon>Eukaryota</taxon>
        <taxon>Choanoflagellata</taxon>
        <taxon>Craspedida</taxon>
        <taxon>Salpingoecidae</taxon>
        <taxon>Monosiga</taxon>
    </lineage>
</organism>
<feature type="region of interest" description="Disordered" evidence="2">
    <location>
        <begin position="640"/>
        <end position="761"/>
    </location>
</feature>
<evidence type="ECO:0000256" key="1">
    <source>
        <dbReference type="PROSITE-ProRule" id="PRU00023"/>
    </source>
</evidence>
<dbReference type="PROSITE" id="PS50297">
    <property type="entry name" value="ANK_REP_REGION"/>
    <property type="match status" value="1"/>
</dbReference>
<dbReference type="Proteomes" id="UP000001357">
    <property type="component" value="Unassembled WGS sequence"/>
</dbReference>
<keyword evidence="4" id="KW-1185">Reference proteome</keyword>
<dbReference type="InterPro" id="IPR002110">
    <property type="entry name" value="Ankyrin_rpt"/>
</dbReference>
<evidence type="ECO:0000256" key="2">
    <source>
        <dbReference type="SAM" id="MobiDB-lite"/>
    </source>
</evidence>
<feature type="region of interest" description="Disordered" evidence="2">
    <location>
        <begin position="306"/>
        <end position="365"/>
    </location>
</feature>
<dbReference type="SMART" id="SM00248">
    <property type="entry name" value="ANK"/>
    <property type="match status" value="1"/>
</dbReference>
<dbReference type="InterPro" id="IPR036770">
    <property type="entry name" value="Ankyrin_rpt-contain_sf"/>
</dbReference>
<reference evidence="3 4" key="1">
    <citation type="journal article" date="2008" name="Nature">
        <title>The genome of the choanoflagellate Monosiga brevicollis and the origin of metazoans.</title>
        <authorList>
            <consortium name="JGI Sequencing"/>
            <person name="King N."/>
            <person name="Westbrook M.J."/>
            <person name="Young S.L."/>
            <person name="Kuo A."/>
            <person name="Abedin M."/>
            <person name="Chapman J."/>
            <person name="Fairclough S."/>
            <person name="Hellsten U."/>
            <person name="Isogai Y."/>
            <person name="Letunic I."/>
            <person name="Marr M."/>
            <person name="Pincus D."/>
            <person name="Putnam N."/>
            <person name="Rokas A."/>
            <person name="Wright K.J."/>
            <person name="Zuzow R."/>
            <person name="Dirks W."/>
            <person name="Good M."/>
            <person name="Goodstein D."/>
            <person name="Lemons D."/>
            <person name="Li W."/>
            <person name="Lyons J.B."/>
            <person name="Morris A."/>
            <person name="Nichols S."/>
            <person name="Richter D.J."/>
            <person name="Salamov A."/>
            <person name="Bork P."/>
            <person name="Lim W.A."/>
            <person name="Manning G."/>
            <person name="Miller W.T."/>
            <person name="McGinnis W."/>
            <person name="Shapiro H."/>
            <person name="Tjian R."/>
            <person name="Grigoriev I.V."/>
            <person name="Rokhsar D."/>
        </authorList>
    </citation>
    <scope>NUCLEOTIDE SEQUENCE [LARGE SCALE GENOMIC DNA]</scope>
    <source>
        <strain evidence="4">MX1 / ATCC 50154</strain>
    </source>
</reference>
<feature type="compositionally biased region" description="Polar residues" evidence="2">
    <location>
        <begin position="641"/>
        <end position="660"/>
    </location>
</feature>
<dbReference type="GeneID" id="5892897"/>
<dbReference type="PANTHER" id="PTHR16058:SF4">
    <property type="entry name" value="DOUBLE ZINC RIBBON AND ANKYRIN REPEAT-CONTAINING PROTEIN 1"/>
    <property type="match status" value="1"/>
</dbReference>
<sequence length="853" mass="93014">MPGIPAPVVTPTSEFINPQQKVKIVCQAAGVDIFYTLTGDKPEPFDPSNKHTLNKRCVQRRVCTHMHHLLSCVYCGNTHLVAPLPHMAEPVVDLPETAPTEDKQSTVVLSGDEYGDEQLESQVPDPRGGFNPVRKSRKKATASNTRSTTRRDEWAPNASQTTPAEPSWMTATQRQRPPRPLHDQSLLDNPVPSSGHTNHGPPVVERNDSQHQPPHGPTAPPSSAMHAPTWAQTYGPAPGQYYQQGPPQAGNGGYPPQQQQPQQHPPVPPQMQGPSNGIPFSMASAPGYGMTPVASHPYATQAYPYPQQQQQLQPQQPPQHPPYQQFPTPQATGNMSFGAYPQEYNAPQHQHGPQNGQSRPGDNLSLDDTAALVAAKRMQERADLLLAAFNGSGDAIHQAQHTRARERVHDQVKSLTSSFNGGRSVTQRLDASGRMMRPPTADAIRNADTTRAEHELLRSSLMNGSNVPQIAPDAAPTRTGQPARPATAAALAGSTASSSFVFPRTVRVAKQRHVAIQADMLQFEKPNGKKNGARNSVRTEATQPQGPGISDVSPGQGYWRLQVDHLAHFMKQHLRTSHTLQAAIGKPRFKAVEQLRVEETPRHIVVTTWLTKANAPEAGKGEAVPVNAAKTAIERVRLEQARSNTRGAAANTKQRPQSSDLLRNGRRQQRGLRSMEDEEEEDDRESAHTSSRGGVGKGRSRSHAKNNKPADSDSDDGTIDSFSFSSSSEEEDEEEAVSSKVTPRKHKTGSRTPAKSPADGLAATLRQDPTLLLFREVAQFGQGRAQFIKEQLEADVNVNQVDRSSKCTPLYLACKHGHLDAVRELLDHGAKPDILCGRDVRYRNVVSVADAPC</sequence>
<dbReference type="Pfam" id="PF00023">
    <property type="entry name" value="Ank"/>
    <property type="match status" value="1"/>
</dbReference>
<dbReference type="KEGG" id="mbr:MONBRDRAFT_27109"/>